<dbReference type="FunFam" id="3.40.50.2300:FF:000002">
    <property type="entry name" value="DNA-binding response regulator PhoP"/>
    <property type="match status" value="1"/>
</dbReference>
<keyword evidence="1" id="KW-0597">Phosphoprotein</keyword>
<dbReference type="SUPFAM" id="SSF46894">
    <property type="entry name" value="C-terminal effector domain of the bipartite response regulators"/>
    <property type="match status" value="1"/>
</dbReference>
<dbReference type="SMART" id="SM00862">
    <property type="entry name" value="Trans_reg_C"/>
    <property type="match status" value="1"/>
</dbReference>
<dbReference type="InterPro" id="IPR039420">
    <property type="entry name" value="WalR-like"/>
</dbReference>
<dbReference type="Gene3D" id="1.10.10.10">
    <property type="entry name" value="Winged helix-like DNA-binding domain superfamily/Winged helix DNA-binding domain"/>
    <property type="match status" value="1"/>
</dbReference>
<evidence type="ECO:0000256" key="1">
    <source>
        <dbReference type="ARBA" id="ARBA00022553"/>
    </source>
</evidence>
<dbReference type="Gene3D" id="3.40.50.2300">
    <property type="match status" value="1"/>
</dbReference>
<evidence type="ECO:0000259" key="7">
    <source>
        <dbReference type="PROSITE" id="PS51755"/>
    </source>
</evidence>
<gene>
    <name evidence="8" type="ORF">LCGC14_0633670</name>
</gene>
<dbReference type="GO" id="GO:0000156">
    <property type="term" value="F:phosphorelay response regulator activity"/>
    <property type="evidence" value="ECO:0007669"/>
    <property type="project" value="TreeGrafter"/>
</dbReference>
<evidence type="ECO:0000256" key="3">
    <source>
        <dbReference type="ARBA" id="ARBA00023015"/>
    </source>
</evidence>
<dbReference type="Pfam" id="PF00486">
    <property type="entry name" value="Trans_reg_C"/>
    <property type="match status" value="1"/>
</dbReference>
<keyword evidence="3" id="KW-0805">Transcription regulation</keyword>
<dbReference type="Gene3D" id="6.10.250.690">
    <property type="match status" value="1"/>
</dbReference>
<dbReference type="GO" id="GO:0005829">
    <property type="term" value="C:cytosol"/>
    <property type="evidence" value="ECO:0007669"/>
    <property type="project" value="TreeGrafter"/>
</dbReference>
<reference evidence="8" key="1">
    <citation type="journal article" date="2015" name="Nature">
        <title>Complex archaea that bridge the gap between prokaryotes and eukaryotes.</title>
        <authorList>
            <person name="Spang A."/>
            <person name="Saw J.H."/>
            <person name="Jorgensen S.L."/>
            <person name="Zaremba-Niedzwiedzka K."/>
            <person name="Martijn J."/>
            <person name="Lind A.E."/>
            <person name="van Eijk R."/>
            <person name="Schleper C."/>
            <person name="Guy L."/>
            <person name="Ettema T.J."/>
        </authorList>
    </citation>
    <scope>NUCLEOTIDE SEQUENCE</scope>
</reference>
<evidence type="ECO:0000259" key="6">
    <source>
        <dbReference type="PROSITE" id="PS50110"/>
    </source>
</evidence>
<dbReference type="GO" id="GO:0000976">
    <property type="term" value="F:transcription cis-regulatory region binding"/>
    <property type="evidence" value="ECO:0007669"/>
    <property type="project" value="TreeGrafter"/>
</dbReference>
<dbReference type="PROSITE" id="PS50110">
    <property type="entry name" value="RESPONSE_REGULATORY"/>
    <property type="match status" value="1"/>
</dbReference>
<dbReference type="SUPFAM" id="SSF52172">
    <property type="entry name" value="CheY-like"/>
    <property type="match status" value="1"/>
</dbReference>
<feature type="domain" description="OmpR/PhoB-type" evidence="7">
    <location>
        <begin position="124"/>
        <end position="219"/>
    </location>
</feature>
<dbReference type="AlphaFoldDB" id="A0A0F9RKL2"/>
<dbReference type="PROSITE" id="PS51755">
    <property type="entry name" value="OMPR_PHOB"/>
    <property type="match status" value="1"/>
</dbReference>
<evidence type="ECO:0000256" key="2">
    <source>
        <dbReference type="ARBA" id="ARBA00023012"/>
    </source>
</evidence>
<dbReference type="GO" id="GO:0032993">
    <property type="term" value="C:protein-DNA complex"/>
    <property type="evidence" value="ECO:0007669"/>
    <property type="project" value="TreeGrafter"/>
</dbReference>
<keyword evidence="5" id="KW-0804">Transcription</keyword>
<evidence type="ECO:0000313" key="8">
    <source>
        <dbReference type="EMBL" id="KKN50352.1"/>
    </source>
</evidence>
<dbReference type="InterPro" id="IPR001789">
    <property type="entry name" value="Sig_transdc_resp-reg_receiver"/>
</dbReference>
<evidence type="ECO:0000256" key="4">
    <source>
        <dbReference type="ARBA" id="ARBA00023125"/>
    </source>
</evidence>
<organism evidence="8">
    <name type="scientific">marine sediment metagenome</name>
    <dbReference type="NCBI Taxonomy" id="412755"/>
    <lineage>
        <taxon>unclassified sequences</taxon>
        <taxon>metagenomes</taxon>
        <taxon>ecological metagenomes</taxon>
    </lineage>
</organism>
<dbReference type="InterPro" id="IPR001867">
    <property type="entry name" value="OmpR/PhoB-type_DNA-bd"/>
</dbReference>
<sequence length="226" mass="25924">MRLLLVEDEVVFAEKLMGQLEQAGYAVDHAATAHAAEVLFQSEAYRVAILDIGLPVTDGLTLLRRWRLENRQEPVLLLTARSKWMERVEGLRAGADDYLPKPFHFEELVARLEVIVRRSEGRVSSQISAYGFTLNDETRSLECPEGTSYTLTATEYRLLRCFMARPGRVFSIEELIDELYNIDRSPTLNVIQVYITRLRKMVGKEYIRSLRGQGYYFSGPDNAVRK</sequence>
<dbReference type="GO" id="GO:0006355">
    <property type="term" value="P:regulation of DNA-templated transcription"/>
    <property type="evidence" value="ECO:0007669"/>
    <property type="project" value="InterPro"/>
</dbReference>
<protein>
    <submittedName>
        <fullName evidence="8">Uncharacterized protein</fullName>
    </submittedName>
</protein>
<dbReference type="InterPro" id="IPR036388">
    <property type="entry name" value="WH-like_DNA-bd_sf"/>
</dbReference>
<dbReference type="SMART" id="SM00448">
    <property type="entry name" value="REC"/>
    <property type="match status" value="1"/>
</dbReference>
<dbReference type="PANTHER" id="PTHR48111:SF37">
    <property type="entry name" value="RESPONSE REGULATOR PROTEIN CARR"/>
    <property type="match status" value="1"/>
</dbReference>
<evidence type="ECO:0000256" key="5">
    <source>
        <dbReference type="ARBA" id="ARBA00023163"/>
    </source>
</evidence>
<name>A0A0F9RKL2_9ZZZZ</name>
<dbReference type="PANTHER" id="PTHR48111">
    <property type="entry name" value="REGULATOR OF RPOS"/>
    <property type="match status" value="1"/>
</dbReference>
<dbReference type="InterPro" id="IPR011006">
    <property type="entry name" value="CheY-like_superfamily"/>
</dbReference>
<comment type="caution">
    <text evidence="8">The sequence shown here is derived from an EMBL/GenBank/DDBJ whole genome shotgun (WGS) entry which is preliminary data.</text>
</comment>
<dbReference type="CDD" id="cd00383">
    <property type="entry name" value="trans_reg_C"/>
    <property type="match status" value="1"/>
</dbReference>
<dbReference type="InterPro" id="IPR016032">
    <property type="entry name" value="Sig_transdc_resp-reg_C-effctor"/>
</dbReference>
<accession>A0A0F9RKL2</accession>
<proteinExistence type="predicted"/>
<feature type="domain" description="Response regulatory" evidence="6">
    <location>
        <begin position="2"/>
        <end position="116"/>
    </location>
</feature>
<keyword evidence="2" id="KW-0902">Two-component regulatory system</keyword>
<dbReference type="EMBL" id="LAZR01001119">
    <property type="protein sequence ID" value="KKN50352.1"/>
    <property type="molecule type" value="Genomic_DNA"/>
</dbReference>
<dbReference type="Pfam" id="PF00072">
    <property type="entry name" value="Response_reg"/>
    <property type="match status" value="1"/>
</dbReference>
<keyword evidence="4" id="KW-0238">DNA-binding</keyword>